<dbReference type="Proteomes" id="UP000285301">
    <property type="component" value="Unassembled WGS sequence"/>
</dbReference>
<dbReference type="EMBL" id="NCKU01005605">
    <property type="protein sequence ID" value="RWS04363.1"/>
    <property type="molecule type" value="Genomic_DNA"/>
</dbReference>
<evidence type="ECO:0000313" key="5">
    <source>
        <dbReference type="EMBL" id="RWS04363.1"/>
    </source>
</evidence>
<dbReference type="FunFam" id="1.10.10.10:FF:000146">
    <property type="entry name" value="PCI domain-containing protein 2 homolog"/>
    <property type="match status" value="1"/>
</dbReference>
<dbReference type="Pfam" id="PF01399">
    <property type="entry name" value="PCI"/>
    <property type="match status" value="1"/>
</dbReference>
<name>A0A3S3RQ89_9ACAR</name>
<organism evidence="5 6">
    <name type="scientific">Dinothrombium tinctorium</name>
    <dbReference type="NCBI Taxonomy" id="1965070"/>
    <lineage>
        <taxon>Eukaryota</taxon>
        <taxon>Metazoa</taxon>
        <taxon>Ecdysozoa</taxon>
        <taxon>Arthropoda</taxon>
        <taxon>Chelicerata</taxon>
        <taxon>Arachnida</taxon>
        <taxon>Acari</taxon>
        <taxon>Acariformes</taxon>
        <taxon>Trombidiformes</taxon>
        <taxon>Prostigmata</taxon>
        <taxon>Anystina</taxon>
        <taxon>Parasitengona</taxon>
        <taxon>Trombidioidea</taxon>
        <taxon>Trombidiidae</taxon>
        <taxon>Dinothrombium</taxon>
    </lineage>
</organism>
<dbReference type="PANTHER" id="PTHR12732:SF0">
    <property type="entry name" value="PCI DOMAIN-CONTAINING PROTEIN 2"/>
    <property type="match status" value="1"/>
</dbReference>
<gene>
    <name evidence="5" type="ORF">B4U79_09750</name>
</gene>
<dbReference type="PROSITE" id="PS50250">
    <property type="entry name" value="PCI"/>
    <property type="match status" value="1"/>
</dbReference>
<proteinExistence type="inferred from homology"/>
<sequence length="403" mass="47211">MNVSYYLKKVNELVYNKDGDELSLCFTFQEYSHSRSERLMSEFSEDTVCEYVNAPWDEMVITHIKCCYLILNDDFVDAYKQQSQTMQIFTKILGAMKDENWCLPVLYVVARDLRLLSIAADKQLANETNKKAGFKPNENLERTAELLMGVFRVCATDIRSSIENSKRKAMMHIINQLFKIYFKINKLHLCKPLIRALENANIMEHFTLAQKVTYNYFLGMKSMFDSDFKKADELLTFSFENCYLKSRKNKRLILIFLIPVKMLLGQMPRRELLEKYSLLEFEPIIQAVKDGNLKKLDLALEVNSDFFWKFGIYLILEKLRIIAYRNLFKKVCLITKTHQVPIESFRHVLEFVQEEPITMEEIHCILANLIYEGKIKGYISLQHQKLVVSKQNPFPPLSSAAMI</sequence>
<dbReference type="STRING" id="1965070.A0A3S3RQ89"/>
<feature type="domain" description="PCI" evidence="4">
    <location>
        <begin position="212"/>
        <end position="393"/>
    </location>
</feature>
<keyword evidence="6" id="KW-1185">Reference proteome</keyword>
<dbReference type="GO" id="GO:0003723">
    <property type="term" value="F:RNA binding"/>
    <property type="evidence" value="ECO:0007669"/>
    <property type="project" value="InterPro"/>
</dbReference>
<dbReference type="PANTHER" id="PTHR12732">
    <property type="entry name" value="UNCHARACTERIZED PROTEASOME COMPONENT REGION PCI-CONTAINING"/>
    <property type="match status" value="1"/>
</dbReference>
<evidence type="ECO:0000256" key="2">
    <source>
        <dbReference type="ARBA" id="ARBA00033214"/>
    </source>
</evidence>
<dbReference type="Gene3D" id="1.10.10.10">
    <property type="entry name" value="Winged helix-like DNA-binding domain superfamily/Winged helix DNA-binding domain"/>
    <property type="match status" value="1"/>
</dbReference>
<dbReference type="InterPro" id="IPR000717">
    <property type="entry name" value="PCI_dom"/>
</dbReference>
<evidence type="ECO:0000259" key="4">
    <source>
        <dbReference type="PROSITE" id="PS50250"/>
    </source>
</evidence>
<protein>
    <recommendedName>
        <fullName evidence="3">PCI domain-containing protein 2 homolog</fullName>
    </recommendedName>
    <alternativeName>
        <fullName evidence="2">CSN12-like protein</fullName>
    </alternativeName>
</protein>
<dbReference type="GO" id="GO:0016973">
    <property type="term" value="P:poly(A)+ mRNA export from nucleus"/>
    <property type="evidence" value="ECO:0007669"/>
    <property type="project" value="TreeGrafter"/>
</dbReference>
<evidence type="ECO:0000313" key="6">
    <source>
        <dbReference type="Proteomes" id="UP000285301"/>
    </source>
</evidence>
<dbReference type="SMART" id="SM00753">
    <property type="entry name" value="PAM"/>
    <property type="match status" value="1"/>
</dbReference>
<comment type="similarity">
    <text evidence="1">Belongs to the CSN12 family.</text>
</comment>
<accession>A0A3S3RQ89</accession>
<reference evidence="5 6" key="1">
    <citation type="journal article" date="2018" name="Gigascience">
        <title>Genomes of trombidid mites reveal novel predicted allergens and laterally-transferred genes associated with secondary metabolism.</title>
        <authorList>
            <person name="Dong X."/>
            <person name="Chaisiri K."/>
            <person name="Xia D."/>
            <person name="Armstrong S.D."/>
            <person name="Fang Y."/>
            <person name="Donnelly M.J."/>
            <person name="Kadowaki T."/>
            <person name="McGarry J.W."/>
            <person name="Darby A.C."/>
            <person name="Makepeace B.L."/>
        </authorList>
    </citation>
    <scope>NUCLEOTIDE SEQUENCE [LARGE SCALE GENOMIC DNA]</scope>
    <source>
        <strain evidence="5">UoL-WK</strain>
    </source>
</reference>
<evidence type="ECO:0000256" key="1">
    <source>
        <dbReference type="ARBA" id="ARBA00025771"/>
    </source>
</evidence>
<evidence type="ECO:0000256" key="3">
    <source>
        <dbReference type="ARBA" id="ARBA00072421"/>
    </source>
</evidence>
<dbReference type="InterPro" id="IPR036388">
    <property type="entry name" value="WH-like_DNA-bd_sf"/>
</dbReference>
<dbReference type="GO" id="GO:0070390">
    <property type="term" value="C:transcription export complex 2"/>
    <property type="evidence" value="ECO:0007669"/>
    <property type="project" value="TreeGrafter"/>
</dbReference>
<comment type="caution">
    <text evidence="5">The sequence shown here is derived from an EMBL/GenBank/DDBJ whole genome shotgun (WGS) entry which is preliminary data.</text>
</comment>
<dbReference type="InterPro" id="IPR045114">
    <property type="entry name" value="Csn12-like"/>
</dbReference>
<dbReference type="GO" id="GO:0006368">
    <property type="term" value="P:transcription elongation by RNA polymerase II"/>
    <property type="evidence" value="ECO:0007669"/>
    <property type="project" value="TreeGrafter"/>
</dbReference>
<dbReference type="OrthoDB" id="10252687at2759"/>
<dbReference type="GO" id="GO:0003690">
    <property type="term" value="F:double-stranded DNA binding"/>
    <property type="evidence" value="ECO:0007669"/>
    <property type="project" value="InterPro"/>
</dbReference>
<dbReference type="AlphaFoldDB" id="A0A3S3RQ89"/>
<dbReference type="GO" id="GO:0000973">
    <property type="term" value="P:post-transcriptional tethering of RNA polymerase II gene DNA at nuclear periphery"/>
    <property type="evidence" value="ECO:0007669"/>
    <property type="project" value="TreeGrafter"/>
</dbReference>